<dbReference type="Proteomes" id="UP001185135">
    <property type="component" value="Segment"/>
</dbReference>
<sequence length="360" mass="38224">MQRPVATALPRLVYDDDDINRPPTRGGCGDYNACFETLVGAIARDDAAGVRRALAGGIDPSQPFGQSQAAFALRAQTGEPVYVFNTRHGLGAVPYTTNANGPWPISPENMPRAVARLTRPMSTTPLGLAAAHGSTAAAEALIEAGAVPWPTPEAVINEALATMNVTGFRRGGDRYAPIAPYDPVALVSLLLTTFARSPALSAWDVNPLVVVVRGLAGDAALAARGARPLVGPLLSSMLVDAGYSPDERALAVVLDDDDGGGDAFSFVRKTPEERARIAARDVGAHVLQDISALEDNYPDLGNPEAQEEEEQEALQDNLGVPQDARIHHDALWTLADQYGLVGPHTAQEIDNFVEMRVLPW</sequence>
<organism evidence="1 2">
    <name type="scientific">Pandoravirus kuranda</name>
    <dbReference type="NCBI Taxonomy" id="3019033"/>
    <lineage>
        <taxon>Viruses</taxon>
        <taxon>Pandoravirus</taxon>
    </lineage>
</organism>
<accession>A0AA95EIT8</accession>
<evidence type="ECO:0000313" key="2">
    <source>
        <dbReference type="Proteomes" id="UP001185135"/>
    </source>
</evidence>
<gene>
    <name evidence="1" type="ORF">pkur_cds_550</name>
</gene>
<evidence type="ECO:0000313" key="1">
    <source>
        <dbReference type="EMBL" id="WBR14724.1"/>
    </source>
</evidence>
<dbReference type="EMBL" id="ON887157">
    <property type="protein sequence ID" value="WBR14724.1"/>
    <property type="molecule type" value="Genomic_DNA"/>
</dbReference>
<name>A0AA95EIT8_9VIRU</name>
<reference evidence="1" key="1">
    <citation type="submission" date="2022-06" db="EMBL/GenBank/DDBJ databases">
        <authorList>
            <person name="Legendre M."/>
            <person name="Claverie J.-M."/>
            <person name="Alempic J.-M."/>
            <person name="Abergel C."/>
        </authorList>
    </citation>
    <scope>NUCLEOTIDE SEQUENCE</scope>
    <source>
        <strain evidence="1">Kuranda</strain>
    </source>
</reference>
<proteinExistence type="predicted"/>
<protein>
    <submittedName>
        <fullName evidence="1">Uncharacterized protein</fullName>
    </submittedName>
</protein>